<dbReference type="AlphaFoldDB" id="A0A4Z0YL49"/>
<comment type="caution">
    <text evidence="2">The sequence shown here is derived from an EMBL/GenBank/DDBJ whole genome shotgun (WGS) entry which is preliminary data.</text>
</comment>
<protein>
    <recommendedName>
        <fullName evidence="4">Ubiquitin 3 binding protein But2 C-terminal domain-containing protein</fullName>
    </recommendedName>
</protein>
<organism evidence="2 3">
    <name type="scientific">Xylaria hypoxylon</name>
    <dbReference type="NCBI Taxonomy" id="37992"/>
    <lineage>
        <taxon>Eukaryota</taxon>
        <taxon>Fungi</taxon>
        <taxon>Dikarya</taxon>
        <taxon>Ascomycota</taxon>
        <taxon>Pezizomycotina</taxon>
        <taxon>Sordariomycetes</taxon>
        <taxon>Xylariomycetidae</taxon>
        <taxon>Xylariales</taxon>
        <taxon>Xylariaceae</taxon>
        <taxon>Xylaria</taxon>
    </lineage>
</organism>
<feature type="signal peptide" evidence="1">
    <location>
        <begin position="1"/>
        <end position="17"/>
    </location>
</feature>
<proteinExistence type="predicted"/>
<name>A0A4Z0YL49_9PEZI</name>
<evidence type="ECO:0000256" key="1">
    <source>
        <dbReference type="SAM" id="SignalP"/>
    </source>
</evidence>
<evidence type="ECO:0000313" key="3">
    <source>
        <dbReference type="Proteomes" id="UP000297716"/>
    </source>
</evidence>
<dbReference type="EMBL" id="SKBN01000054">
    <property type="protein sequence ID" value="TGJ85029.1"/>
    <property type="molecule type" value="Genomic_DNA"/>
</dbReference>
<keyword evidence="3" id="KW-1185">Reference proteome</keyword>
<evidence type="ECO:0000313" key="2">
    <source>
        <dbReference type="EMBL" id="TGJ85029.1"/>
    </source>
</evidence>
<dbReference type="OrthoDB" id="3735213at2759"/>
<reference evidence="2 3" key="1">
    <citation type="submission" date="2019-03" db="EMBL/GenBank/DDBJ databases">
        <title>Draft genome sequence of Xylaria hypoxylon DSM 108379, a ubiquitous saprotrophic-parasitic fungi on hardwood.</title>
        <authorList>
            <person name="Buettner E."/>
            <person name="Leonhardt S."/>
            <person name="Gebauer A.M."/>
            <person name="Liers C."/>
            <person name="Hofrichter M."/>
            <person name="Kellner H."/>
        </authorList>
    </citation>
    <scope>NUCLEOTIDE SEQUENCE [LARGE SCALE GENOMIC DNA]</scope>
    <source>
        <strain evidence="2 3">DSM 108379</strain>
    </source>
</reference>
<dbReference type="Proteomes" id="UP000297716">
    <property type="component" value="Unassembled WGS sequence"/>
</dbReference>
<evidence type="ECO:0008006" key="4">
    <source>
        <dbReference type="Google" id="ProtNLM"/>
    </source>
</evidence>
<feature type="chain" id="PRO_5021287238" description="Ubiquitin 3 binding protein But2 C-terminal domain-containing protein" evidence="1">
    <location>
        <begin position="18"/>
        <end position="234"/>
    </location>
</feature>
<accession>A0A4Z0YL49</accession>
<gene>
    <name evidence="2" type="ORF">E0Z10_g3721</name>
</gene>
<keyword evidence="1" id="KW-0732">Signal</keyword>
<sequence length="234" mass="26019">MKSIIVTSLSLLGLVFTHPAPSDGPVRILPTNWAFEITSLKGPGCPDLGVPNGNDRYTRLTYGENTVDGSEIYYWFIAYPSLRVELGKTDSTWCEAELHYTEYKGLMGGIEGEDYRLRLHKNGTKVISTYDIESDVEATFSFMYLDADITDSYTIRGPAASGKYQNQIDMVGPQSNLPYAEPKCGAAKLKFRTELKIGGPGKKGVVDSEHSTDKDSKVQYYGTQLGFSYDWEKC</sequence>